<evidence type="ECO:0000313" key="2">
    <source>
        <dbReference type="Proteomes" id="UP001319846"/>
    </source>
</evidence>
<accession>A0ACC5VZ71</accession>
<keyword evidence="2" id="KW-1185">Reference proteome</keyword>
<reference evidence="1" key="1">
    <citation type="submission" date="2020-06" db="EMBL/GenBank/DDBJ databases">
        <title>Whole Genome Sequence of Halomonas aquamarina MB598.</title>
        <authorList>
            <person name="Pervaiz M."/>
            <person name="Fariq A."/>
            <person name="Yasmin A."/>
            <person name="Welch M."/>
        </authorList>
    </citation>
    <scope>NUCLEOTIDE SEQUENCE</scope>
    <source>
        <strain evidence="1">MB598</strain>
    </source>
</reference>
<organism evidence="1 2">
    <name type="scientific">Vreelandella aquamarina</name>
    <dbReference type="NCBI Taxonomy" id="77097"/>
    <lineage>
        <taxon>Bacteria</taxon>
        <taxon>Pseudomonadati</taxon>
        <taxon>Pseudomonadota</taxon>
        <taxon>Gammaproteobacteria</taxon>
        <taxon>Oceanospirillales</taxon>
        <taxon>Halomonadaceae</taxon>
        <taxon>Vreelandella</taxon>
    </lineage>
</organism>
<dbReference type="EMBL" id="JABYQT010000017">
    <property type="protein sequence ID" value="MBZ5489163.1"/>
    <property type="molecule type" value="Genomic_DNA"/>
</dbReference>
<protein>
    <submittedName>
        <fullName evidence="1">Uncharacterized protein</fullName>
    </submittedName>
</protein>
<name>A0ACC5VZ71_9GAMM</name>
<comment type="caution">
    <text evidence="1">The sequence shown here is derived from an EMBL/GenBank/DDBJ whole genome shotgun (WGS) entry which is preliminary data.</text>
</comment>
<gene>
    <name evidence="1" type="ORF">HW452_16710</name>
</gene>
<proteinExistence type="predicted"/>
<dbReference type="Proteomes" id="UP001319846">
    <property type="component" value="Unassembled WGS sequence"/>
</dbReference>
<sequence>MTDKPMGGPQARRAAMLCQNQRFWLYLDQRRRRVHQVPYEQMPDGTHSREDSEDWLRDACGVQSRAEIDHNDDARVMLDRIMSDYNKWERKQRQRGGV</sequence>
<evidence type="ECO:0000313" key="1">
    <source>
        <dbReference type="EMBL" id="MBZ5489163.1"/>
    </source>
</evidence>